<keyword evidence="6" id="KW-0812">Transmembrane</keyword>
<dbReference type="Gene3D" id="3.20.20.70">
    <property type="entry name" value="Aldolase class I"/>
    <property type="match status" value="1"/>
</dbReference>
<dbReference type="Proteomes" id="UP001212841">
    <property type="component" value="Unassembled WGS sequence"/>
</dbReference>
<protein>
    <recommendedName>
        <fullName evidence="9">Nitronate monooxygenase domain-containing protein</fullName>
    </recommendedName>
</protein>
<dbReference type="InterPro" id="IPR013785">
    <property type="entry name" value="Aldolase_TIM"/>
</dbReference>
<comment type="caution">
    <text evidence="7">The sequence shown here is derived from an EMBL/GenBank/DDBJ whole genome shotgun (WGS) entry which is preliminary data.</text>
</comment>
<reference evidence="7" key="1">
    <citation type="submission" date="2020-05" db="EMBL/GenBank/DDBJ databases">
        <title>Phylogenomic resolution of chytrid fungi.</title>
        <authorList>
            <person name="Stajich J.E."/>
            <person name="Amses K."/>
            <person name="Simmons R."/>
            <person name="Seto K."/>
            <person name="Myers J."/>
            <person name="Bonds A."/>
            <person name="Quandt C.A."/>
            <person name="Barry K."/>
            <person name="Liu P."/>
            <person name="Grigoriev I."/>
            <person name="Longcore J.E."/>
            <person name="James T.Y."/>
        </authorList>
    </citation>
    <scope>NUCLEOTIDE SEQUENCE</scope>
    <source>
        <strain evidence="7">JEL0318</strain>
    </source>
</reference>
<dbReference type="PANTHER" id="PTHR42747:SF4">
    <property type="entry name" value="BLR1330 PROTEIN"/>
    <property type="match status" value="1"/>
</dbReference>
<dbReference type="Pfam" id="PF03060">
    <property type="entry name" value="NMO"/>
    <property type="match status" value="1"/>
</dbReference>
<evidence type="ECO:0000256" key="6">
    <source>
        <dbReference type="SAM" id="Phobius"/>
    </source>
</evidence>
<name>A0AAD5X297_9FUNG</name>
<dbReference type="AlphaFoldDB" id="A0AAD5X297"/>
<keyword evidence="4" id="KW-0560">Oxidoreductase</keyword>
<dbReference type="CDD" id="cd04730">
    <property type="entry name" value="NPD_like"/>
    <property type="match status" value="1"/>
</dbReference>
<keyword evidence="3" id="KW-0288">FMN</keyword>
<dbReference type="GO" id="GO:0018580">
    <property type="term" value="F:nitronate monooxygenase activity"/>
    <property type="evidence" value="ECO:0007669"/>
    <property type="project" value="InterPro"/>
</dbReference>
<feature type="transmembrane region" description="Helical" evidence="6">
    <location>
        <begin position="12"/>
        <end position="36"/>
    </location>
</feature>
<sequence>MLTRSPALTRALSLPVIAAPMFLVSGTKVVIAAWIIGTFPALNARTDEVLNSWLTEITNELEAAKKLHLNHPRQLSPPAPYGVNLIVHKTNKRLEENLRTVVKHKVPLVITSLGAVKEVVDEVHSYGGLVFHDITNEKHARKAAAAGVDGLIAVCAGAGGHSGTMSPFALIPKLRTFFPGVICLAGAIGDGRAIRAAQVLGADLAYMGTRFISTKESEASEGYKRMLVDSKVGPPPTFLPTVYTDKISGVHANFLRDSIKAVGWDPDNLDHQGEEDFGKLDASAAHHKAWKDVWSGGQGTVNIHDTPTVEELVNRLKTEYRGAVEEEAKLLPRL</sequence>
<evidence type="ECO:0000313" key="8">
    <source>
        <dbReference type="Proteomes" id="UP001212841"/>
    </source>
</evidence>
<evidence type="ECO:0008006" key="9">
    <source>
        <dbReference type="Google" id="ProtNLM"/>
    </source>
</evidence>
<comment type="similarity">
    <text evidence="1">Belongs to the nitronate monooxygenase family. NMO class I subfamily.</text>
</comment>
<proteinExistence type="inferred from homology"/>
<keyword evidence="6" id="KW-1133">Transmembrane helix</keyword>
<keyword evidence="8" id="KW-1185">Reference proteome</keyword>
<evidence type="ECO:0000256" key="4">
    <source>
        <dbReference type="ARBA" id="ARBA00023002"/>
    </source>
</evidence>
<evidence type="ECO:0000313" key="7">
    <source>
        <dbReference type="EMBL" id="KAJ3046363.1"/>
    </source>
</evidence>
<evidence type="ECO:0000256" key="1">
    <source>
        <dbReference type="ARBA" id="ARBA00009881"/>
    </source>
</evidence>
<evidence type="ECO:0000256" key="5">
    <source>
        <dbReference type="ARBA" id="ARBA00023033"/>
    </source>
</evidence>
<evidence type="ECO:0000256" key="2">
    <source>
        <dbReference type="ARBA" id="ARBA00022630"/>
    </source>
</evidence>
<organism evidence="7 8">
    <name type="scientific">Rhizophlyctis rosea</name>
    <dbReference type="NCBI Taxonomy" id="64517"/>
    <lineage>
        <taxon>Eukaryota</taxon>
        <taxon>Fungi</taxon>
        <taxon>Fungi incertae sedis</taxon>
        <taxon>Chytridiomycota</taxon>
        <taxon>Chytridiomycota incertae sedis</taxon>
        <taxon>Chytridiomycetes</taxon>
        <taxon>Rhizophlyctidales</taxon>
        <taxon>Rhizophlyctidaceae</taxon>
        <taxon>Rhizophlyctis</taxon>
    </lineage>
</organism>
<keyword evidence="5" id="KW-0503">Monooxygenase</keyword>
<dbReference type="SUPFAM" id="SSF51412">
    <property type="entry name" value="Inosine monophosphate dehydrogenase (IMPDH)"/>
    <property type="match status" value="1"/>
</dbReference>
<keyword evidence="6" id="KW-0472">Membrane</keyword>
<dbReference type="InterPro" id="IPR004136">
    <property type="entry name" value="NMO"/>
</dbReference>
<dbReference type="PANTHER" id="PTHR42747">
    <property type="entry name" value="NITRONATE MONOOXYGENASE-RELATED"/>
    <property type="match status" value="1"/>
</dbReference>
<gene>
    <name evidence="7" type="ORF">HK097_000934</name>
</gene>
<dbReference type="FunFam" id="3.20.20.70:FF:000210">
    <property type="entry name" value="2-nitropropane dioxygenase"/>
    <property type="match status" value="1"/>
</dbReference>
<accession>A0AAD5X297</accession>
<dbReference type="EMBL" id="JADGJD010001180">
    <property type="protein sequence ID" value="KAJ3046363.1"/>
    <property type="molecule type" value="Genomic_DNA"/>
</dbReference>
<keyword evidence="2" id="KW-0285">Flavoprotein</keyword>
<evidence type="ECO:0000256" key="3">
    <source>
        <dbReference type="ARBA" id="ARBA00022643"/>
    </source>
</evidence>